<gene>
    <name evidence="1" type="ORF">SCMU_38650</name>
</gene>
<keyword evidence="2" id="KW-1185">Reference proteome</keyword>
<dbReference type="Proteomes" id="UP001319861">
    <property type="component" value="Chromosome"/>
</dbReference>
<protein>
    <submittedName>
        <fullName evidence="1">Peptide synthetase</fullName>
    </submittedName>
</protein>
<proteinExistence type="predicted"/>
<name>A0ABN6FR30_SINCY</name>
<accession>A0ABN6FR30</accession>
<dbReference type="EMBL" id="AP024525">
    <property type="protein sequence ID" value="BCT78023.1"/>
    <property type="molecule type" value="Genomic_DNA"/>
</dbReference>
<evidence type="ECO:0000313" key="2">
    <source>
        <dbReference type="Proteomes" id="UP001319861"/>
    </source>
</evidence>
<dbReference type="Gene3D" id="3.30.559.10">
    <property type="entry name" value="Chloramphenicol acetyltransferase-like domain"/>
    <property type="match status" value="1"/>
</dbReference>
<reference evidence="1 2" key="1">
    <citation type="journal article" date="2021" name="J. Biosci. Bioeng.">
        <title>Identification and characterization of a chc gene cluster responsible for the aromatization pathway of cyclohexanecarboxylate degradation in Sinomonas cyclohexanicum ATCC 51369.</title>
        <authorList>
            <person name="Yamamoto T."/>
            <person name="Hasegawa Y."/>
            <person name="Lau P.C.K."/>
            <person name="Iwaki H."/>
        </authorList>
    </citation>
    <scope>NUCLEOTIDE SEQUENCE [LARGE SCALE GENOMIC DNA]</scope>
    <source>
        <strain evidence="1 2">ATCC 51369</strain>
    </source>
</reference>
<dbReference type="InterPro" id="IPR023213">
    <property type="entry name" value="CAT-like_dom_sf"/>
</dbReference>
<evidence type="ECO:0000313" key="1">
    <source>
        <dbReference type="EMBL" id="BCT78023.1"/>
    </source>
</evidence>
<dbReference type="SUPFAM" id="SSF52777">
    <property type="entry name" value="CoA-dependent acyltransferases"/>
    <property type="match status" value="2"/>
</dbReference>
<dbReference type="Gene3D" id="3.30.559.30">
    <property type="entry name" value="Nonribosomal peptide synthetase, condensation domain"/>
    <property type="match status" value="1"/>
</dbReference>
<organism evidence="1 2">
    <name type="scientific">Sinomonas cyclohexanicum</name>
    <name type="common">Corynebacterium cyclohexanicum</name>
    <dbReference type="NCBI Taxonomy" id="322009"/>
    <lineage>
        <taxon>Bacteria</taxon>
        <taxon>Bacillati</taxon>
        <taxon>Actinomycetota</taxon>
        <taxon>Actinomycetes</taxon>
        <taxon>Micrococcales</taxon>
        <taxon>Micrococcaceae</taxon>
        <taxon>Sinomonas</taxon>
    </lineage>
</organism>
<sequence>MWALDYGTMRLTTVAHMALPEGSLESFAVRAVPDPARELPVSYDQGRHVGRGDREGSWMAVSFRLPEAATSAATRAALADAWRAVIARHGTLRTVFSPDGPRVRLHEATMDDGAWRRHEVGPHPAARDALRALLDAECRPFAAPSYLLALVTPGPGEPDPRPVVVLASDHAHVDMWSLLILAHEVLEGVTPAAPTESAAAAPAPAAAPPAFADHTRALAEMPAAPAGVIGHWGEILSAGGGALPVFPLPLGDLSRPSPAAVEVRDVLGEDELARLEARGRQEGVRLLAAVLSELAQLFQDTAGAPLRAVFPVHSRTEQRWRAAVGWFITNAVLDIASTDPASCAGAVEEAVRLGAHPLAPIFERIGPAVEPPGMFAISWLDMRRLPLGLDPALEPQFVSAVLPTDNLMVWFIAAGDGLHLRCRYPDNPVARATVGAWLDEFTRRLRAAARSRRGG</sequence>